<dbReference type="InterPro" id="IPR036812">
    <property type="entry name" value="NAD(P)_OxRdtase_dom_sf"/>
</dbReference>
<keyword evidence="4" id="KW-1185">Reference proteome</keyword>
<accession>A0ABV7V8B6</accession>
<dbReference type="RefSeq" id="WP_191325164.1">
    <property type="nucleotide sequence ID" value="NZ_BMZP01000015.1"/>
</dbReference>
<proteinExistence type="predicted"/>
<dbReference type="Gene3D" id="3.20.20.100">
    <property type="entry name" value="NADP-dependent oxidoreductase domain"/>
    <property type="match status" value="1"/>
</dbReference>
<evidence type="ECO:0000313" key="4">
    <source>
        <dbReference type="Proteomes" id="UP001595683"/>
    </source>
</evidence>
<feature type="domain" description="NADP-dependent oxidoreductase" evidence="2">
    <location>
        <begin position="15"/>
        <end position="312"/>
    </location>
</feature>
<name>A0ABV7V8B6_9SPHN</name>
<dbReference type="PANTHER" id="PTHR43364">
    <property type="entry name" value="NADH-SPECIFIC METHYLGLYOXAL REDUCTASE-RELATED"/>
    <property type="match status" value="1"/>
</dbReference>
<dbReference type="EMBL" id="JBHRYE010000042">
    <property type="protein sequence ID" value="MFC3673313.1"/>
    <property type="molecule type" value="Genomic_DNA"/>
</dbReference>
<gene>
    <name evidence="3" type="ORF">ACFOOT_17970</name>
</gene>
<evidence type="ECO:0000259" key="2">
    <source>
        <dbReference type="Pfam" id="PF00248"/>
    </source>
</evidence>
<dbReference type="Proteomes" id="UP001595683">
    <property type="component" value="Unassembled WGS sequence"/>
</dbReference>
<reference evidence="4" key="1">
    <citation type="journal article" date="2019" name="Int. J. Syst. Evol. Microbiol.">
        <title>The Global Catalogue of Microorganisms (GCM) 10K type strain sequencing project: providing services to taxonomists for standard genome sequencing and annotation.</title>
        <authorList>
            <consortium name="The Broad Institute Genomics Platform"/>
            <consortium name="The Broad Institute Genome Sequencing Center for Infectious Disease"/>
            <person name="Wu L."/>
            <person name="Ma J."/>
        </authorList>
    </citation>
    <scope>NUCLEOTIDE SEQUENCE [LARGE SCALE GENOMIC DNA]</scope>
    <source>
        <strain evidence="4">KCTC 42224</strain>
    </source>
</reference>
<dbReference type="Pfam" id="PF00248">
    <property type="entry name" value="Aldo_ket_red"/>
    <property type="match status" value="1"/>
</dbReference>
<keyword evidence="1" id="KW-0560">Oxidoreductase</keyword>
<evidence type="ECO:0000313" key="3">
    <source>
        <dbReference type="EMBL" id="MFC3673313.1"/>
    </source>
</evidence>
<dbReference type="PANTHER" id="PTHR43364:SF4">
    <property type="entry name" value="NAD(P)-LINKED OXIDOREDUCTASE SUPERFAMILY PROTEIN"/>
    <property type="match status" value="1"/>
</dbReference>
<sequence length="335" mass="35625">MDYRYLGRSALRVSPLCLGAMMFGGEADEACSRIIIDHAFAHGINFIDTANVYNGGRSEEVVGRAIGGRRSAFVVATKFGFPGTAAPGPNDFGQSRKHIFQAVDDSLRRLASDYIDIVYFHRALAGVPLEEGVRALGDLIGQGKVRYWGVSNFQGWRIAAAAKMAADLGVDPPIASQPLYNIVARGAETEQLPAAVHFGIGSVTYSPLARGVLTGKYGAGADPDPESRAGRGDVRLAQTEWRTESLSIAQAIAERAAARGVSPIAFAVAWVLRNRLVSAAVAGPRTLAQWEAYVAALAVELDAEDEAFIDALVPRGHASTPGYTDPAFPVEGRIV</sequence>
<dbReference type="InterPro" id="IPR050523">
    <property type="entry name" value="AKR_Detox_Biosynth"/>
</dbReference>
<dbReference type="InterPro" id="IPR023210">
    <property type="entry name" value="NADP_OxRdtase_dom"/>
</dbReference>
<dbReference type="SUPFAM" id="SSF51430">
    <property type="entry name" value="NAD(P)-linked oxidoreductase"/>
    <property type="match status" value="1"/>
</dbReference>
<comment type="caution">
    <text evidence="3">The sequence shown here is derived from an EMBL/GenBank/DDBJ whole genome shotgun (WGS) entry which is preliminary data.</text>
</comment>
<organism evidence="3 4">
    <name type="scientific">Novosphingobium pokkalii</name>
    <dbReference type="NCBI Taxonomy" id="1770194"/>
    <lineage>
        <taxon>Bacteria</taxon>
        <taxon>Pseudomonadati</taxon>
        <taxon>Pseudomonadota</taxon>
        <taxon>Alphaproteobacteria</taxon>
        <taxon>Sphingomonadales</taxon>
        <taxon>Sphingomonadaceae</taxon>
        <taxon>Novosphingobium</taxon>
    </lineage>
</organism>
<evidence type="ECO:0000256" key="1">
    <source>
        <dbReference type="ARBA" id="ARBA00023002"/>
    </source>
</evidence>
<protein>
    <submittedName>
        <fullName evidence="3">Aldo/keto reductase</fullName>
    </submittedName>
</protein>